<dbReference type="CDD" id="cd14789">
    <property type="entry name" value="Tiki"/>
    <property type="match status" value="1"/>
</dbReference>
<evidence type="ECO:0000256" key="1">
    <source>
        <dbReference type="SAM" id="MobiDB-lite"/>
    </source>
</evidence>
<evidence type="ECO:0000313" key="2">
    <source>
        <dbReference type="EMBL" id="MBB6577627.1"/>
    </source>
</evidence>
<dbReference type="PANTHER" id="PTHR40590:SF1">
    <property type="entry name" value="CYTOPLASMIC PROTEIN"/>
    <property type="match status" value="1"/>
</dbReference>
<sequence>MALAGGALLATPGAQARAPQSAPRTNAAAAPLQCPPPTLPSPADYQAEAQRPHPDQGVLWELRKGEHTAYLFGTIHLGKLPWIYPGPRTAQALRTAPAIALELNPLDPQTLQTLMQAMARDSDAQQLVMRNNPQLRTRMDAMAQALCIERNSWQGMATIPKILALAVADVSRDGYNMAFGIDLNLAAMAQVVARPILPLETAQEQLDAMGLGGKDPLANLATPDDITKVLDDIRSGKSREMTGELVRHWQSGDLAALETLMRTCNCMDDLGMKTAMLDDRNQRMAERISPLVAQNPKLFIAVGLLHMVGDNNLLQLLQKEGFTVRQLTGKGADSAQ</sequence>
<dbReference type="RefSeq" id="WP_184707276.1">
    <property type="nucleotide sequence ID" value="NZ_JACHKZ010000008.1"/>
</dbReference>
<comment type="caution">
    <text evidence="2">The sequence shown here is derived from an EMBL/GenBank/DDBJ whole genome shotgun (WGS) entry which is preliminary data.</text>
</comment>
<dbReference type="Pfam" id="PF01963">
    <property type="entry name" value="TraB_PrgY_gumN"/>
    <property type="match status" value="1"/>
</dbReference>
<dbReference type="Proteomes" id="UP000562492">
    <property type="component" value="Unassembled WGS sequence"/>
</dbReference>
<dbReference type="InterPro" id="IPR047111">
    <property type="entry name" value="YbaP-like"/>
</dbReference>
<keyword evidence="3" id="KW-1185">Reference proteome</keyword>
<proteinExistence type="predicted"/>
<reference evidence="2 3" key="1">
    <citation type="submission" date="2020-08" db="EMBL/GenBank/DDBJ databases">
        <title>Functional genomics of gut bacteria from endangered species of beetles.</title>
        <authorList>
            <person name="Carlos-Shanley C."/>
        </authorList>
    </citation>
    <scope>NUCLEOTIDE SEQUENCE [LARGE SCALE GENOMIC DNA]</scope>
    <source>
        <strain evidence="2 3">S00124</strain>
    </source>
</reference>
<accession>A0ABR6REN4</accession>
<protein>
    <submittedName>
        <fullName evidence="2">Uncharacterized protein YbaP (TraB family)</fullName>
    </submittedName>
</protein>
<dbReference type="EMBL" id="JACHKZ010000008">
    <property type="protein sequence ID" value="MBB6577627.1"/>
    <property type="molecule type" value="Genomic_DNA"/>
</dbReference>
<feature type="region of interest" description="Disordered" evidence="1">
    <location>
        <begin position="12"/>
        <end position="52"/>
    </location>
</feature>
<dbReference type="PANTHER" id="PTHR40590">
    <property type="entry name" value="CYTOPLASMIC PROTEIN-RELATED"/>
    <property type="match status" value="1"/>
</dbReference>
<name>A0ABR6REN4_9BURK</name>
<gene>
    <name evidence="2" type="ORF">HNP33_001684</name>
</gene>
<dbReference type="InterPro" id="IPR002816">
    <property type="entry name" value="TraB/PrgY/GumN_fam"/>
</dbReference>
<organism evidence="2 3">
    <name type="scientific">Comamonas odontotermitis</name>
    <dbReference type="NCBI Taxonomy" id="379895"/>
    <lineage>
        <taxon>Bacteria</taxon>
        <taxon>Pseudomonadati</taxon>
        <taxon>Pseudomonadota</taxon>
        <taxon>Betaproteobacteria</taxon>
        <taxon>Burkholderiales</taxon>
        <taxon>Comamonadaceae</taxon>
        <taxon>Comamonas</taxon>
    </lineage>
</organism>
<evidence type="ECO:0000313" key="3">
    <source>
        <dbReference type="Proteomes" id="UP000562492"/>
    </source>
</evidence>